<dbReference type="EMBL" id="FQVL01000008">
    <property type="protein sequence ID" value="SHF14092.1"/>
    <property type="molecule type" value="Genomic_DNA"/>
</dbReference>
<dbReference type="STRING" id="112248.SAMN05444392_10890"/>
<dbReference type="OrthoDB" id="2921521at2"/>
<dbReference type="Proteomes" id="UP000184476">
    <property type="component" value="Unassembled WGS sequence"/>
</dbReference>
<keyword evidence="2" id="KW-1185">Reference proteome</keyword>
<accession>A0A1M4Z8K0</accession>
<protein>
    <submittedName>
        <fullName evidence="1">Uncharacterized protein</fullName>
    </submittedName>
</protein>
<proteinExistence type="predicted"/>
<evidence type="ECO:0000313" key="2">
    <source>
        <dbReference type="Proteomes" id="UP000184476"/>
    </source>
</evidence>
<gene>
    <name evidence="1" type="ORF">SAMN05444392_10890</name>
</gene>
<dbReference type="RefSeq" id="WP_073155317.1">
    <property type="nucleotide sequence ID" value="NZ_FQVL01000008.1"/>
</dbReference>
<dbReference type="AlphaFoldDB" id="A0A1M4Z8K0"/>
<organism evidence="1 2">
    <name type="scientific">Seinonella peptonophila</name>
    <dbReference type="NCBI Taxonomy" id="112248"/>
    <lineage>
        <taxon>Bacteria</taxon>
        <taxon>Bacillati</taxon>
        <taxon>Bacillota</taxon>
        <taxon>Bacilli</taxon>
        <taxon>Bacillales</taxon>
        <taxon>Thermoactinomycetaceae</taxon>
        <taxon>Seinonella</taxon>
    </lineage>
</organism>
<reference evidence="1 2" key="1">
    <citation type="submission" date="2016-11" db="EMBL/GenBank/DDBJ databases">
        <authorList>
            <person name="Jaros S."/>
            <person name="Januszkiewicz K."/>
            <person name="Wedrychowicz H."/>
        </authorList>
    </citation>
    <scope>NUCLEOTIDE SEQUENCE [LARGE SCALE GENOMIC DNA]</scope>
    <source>
        <strain evidence="1 2">DSM 44666</strain>
    </source>
</reference>
<evidence type="ECO:0000313" key="1">
    <source>
        <dbReference type="EMBL" id="SHF14092.1"/>
    </source>
</evidence>
<sequence length="218" mass="26122">MKPVTTTDLLRELIHYNFFDWDDENEEKQNLIVYGMPQNILDDVHISNFYKSWGFDALNNSAAKVEIIEHQWRKLEDYFFEWLSKAENLIFPTNKVIFTPDLETYWTHDLPDWASDCDWIQKQYKEYTTCLEENRIIAPVTLIKNDYRSGKIENFRDLEIIGRMAVKSFPILFLSDYQMVIRLTEYLTLEVFFKDGKQMDIHRQIMDILSPQVLKKAL</sequence>
<name>A0A1M4Z8K0_9BACL</name>